<dbReference type="InterPro" id="IPR027383">
    <property type="entry name" value="Znf_put"/>
</dbReference>
<reference evidence="3 4" key="1">
    <citation type="submission" date="2013-05" db="EMBL/GenBank/DDBJ databases">
        <title>Genome assembly of Chondromyces apiculatus DSM 436.</title>
        <authorList>
            <person name="Sharma G."/>
            <person name="Khatri I."/>
            <person name="Kaur C."/>
            <person name="Mayilraj S."/>
            <person name="Subramanian S."/>
        </authorList>
    </citation>
    <scope>NUCLEOTIDE SEQUENCE [LARGE SCALE GENOMIC DNA]</scope>
    <source>
        <strain evidence="3 4">DSM 436</strain>
    </source>
</reference>
<dbReference type="STRING" id="1192034.CAP_4430"/>
<evidence type="ECO:0000313" key="3">
    <source>
        <dbReference type="EMBL" id="EYF04462.1"/>
    </source>
</evidence>
<comment type="caution">
    <text evidence="3">The sequence shown here is derived from an EMBL/GenBank/DDBJ whole genome shotgun (WGS) entry which is preliminary data.</text>
</comment>
<dbReference type="Gene3D" id="1.10.10.1320">
    <property type="entry name" value="Anti-sigma factor, zinc-finger domain"/>
    <property type="match status" value="1"/>
</dbReference>
<keyword evidence="4" id="KW-1185">Reference proteome</keyword>
<dbReference type="InterPro" id="IPR041916">
    <property type="entry name" value="Anti_sigma_zinc_sf"/>
</dbReference>
<name>A0A017T613_9BACT</name>
<dbReference type="Pfam" id="PF13490">
    <property type="entry name" value="zf-HC2"/>
    <property type="match status" value="1"/>
</dbReference>
<feature type="compositionally biased region" description="Low complexity" evidence="1">
    <location>
        <begin position="77"/>
        <end position="93"/>
    </location>
</feature>
<evidence type="ECO:0000256" key="1">
    <source>
        <dbReference type="SAM" id="MobiDB-lite"/>
    </source>
</evidence>
<proteinExistence type="predicted"/>
<feature type="domain" description="Putative zinc-finger" evidence="2">
    <location>
        <begin position="5"/>
        <end position="39"/>
    </location>
</feature>
<dbReference type="EMBL" id="ASRX01000033">
    <property type="protein sequence ID" value="EYF04462.1"/>
    <property type="molecule type" value="Genomic_DNA"/>
</dbReference>
<dbReference type="AlphaFoldDB" id="A0A017T613"/>
<organism evidence="3 4">
    <name type="scientific">Chondromyces apiculatus DSM 436</name>
    <dbReference type="NCBI Taxonomy" id="1192034"/>
    <lineage>
        <taxon>Bacteria</taxon>
        <taxon>Pseudomonadati</taxon>
        <taxon>Myxococcota</taxon>
        <taxon>Polyangia</taxon>
        <taxon>Polyangiales</taxon>
        <taxon>Polyangiaceae</taxon>
        <taxon>Chondromyces</taxon>
    </lineage>
</organism>
<dbReference type="RefSeq" id="WP_044244044.1">
    <property type="nucleotide sequence ID" value="NZ_ASRX01000033.1"/>
</dbReference>
<protein>
    <recommendedName>
        <fullName evidence="2">Putative zinc-finger domain-containing protein</fullName>
    </recommendedName>
</protein>
<evidence type="ECO:0000313" key="4">
    <source>
        <dbReference type="Proteomes" id="UP000019678"/>
    </source>
</evidence>
<feature type="compositionally biased region" description="Low complexity" evidence="1">
    <location>
        <begin position="100"/>
        <end position="110"/>
    </location>
</feature>
<dbReference type="OrthoDB" id="5519381at2"/>
<sequence length="110" mass="12099">MFLTCEQFARNLSELEDGHVSDLRRAEARFHLAWCTACRRYVAQFRAVRHHLAALKSTPTLPDRDRDRALATFRSWSPDASALPGAADAPDAPAADDDPSPSLSPDDPPA</sequence>
<dbReference type="Proteomes" id="UP000019678">
    <property type="component" value="Unassembled WGS sequence"/>
</dbReference>
<feature type="region of interest" description="Disordered" evidence="1">
    <location>
        <begin position="75"/>
        <end position="110"/>
    </location>
</feature>
<accession>A0A017T613</accession>
<evidence type="ECO:0000259" key="2">
    <source>
        <dbReference type="Pfam" id="PF13490"/>
    </source>
</evidence>
<gene>
    <name evidence="3" type="ORF">CAP_4430</name>
</gene>